<reference evidence="4 5" key="2">
    <citation type="journal article" date="2016" name="Genome Announc.">
        <title>Draft Genome Sequence of Erythromycin- and Oxytetracycline-Sensitive Nocardia seriolae Strain U-1 (NBRC 110359).</title>
        <authorList>
            <person name="Imajoh M."/>
            <person name="Sukeda M."/>
            <person name="Shimizu M."/>
            <person name="Yamane J."/>
            <person name="Ohnishi K."/>
            <person name="Oshima S."/>
        </authorList>
    </citation>
    <scope>NUCLEOTIDE SEQUENCE [LARGE SCALE GENOMIC DNA]</scope>
    <source>
        <strain evidence="4 5">U-1</strain>
    </source>
</reference>
<dbReference type="NCBIfam" id="NF033550">
    <property type="entry name" value="transpos_ISL3"/>
    <property type="match status" value="1"/>
</dbReference>
<dbReference type="InterPro" id="IPR047951">
    <property type="entry name" value="Transpos_ISL3"/>
</dbReference>
<dbReference type="PANTHER" id="PTHR33498:SF1">
    <property type="entry name" value="TRANSPOSASE FOR INSERTION SEQUENCE ELEMENT IS1557"/>
    <property type="match status" value="1"/>
</dbReference>
<dbReference type="InterPro" id="IPR002560">
    <property type="entry name" value="Transposase_DDE"/>
</dbReference>
<gene>
    <name evidence="4" type="ORF">NSK11_contig00041-0003</name>
</gene>
<reference evidence="5" key="1">
    <citation type="submission" date="2015-07" db="EMBL/GenBank/DDBJ databases">
        <title>Nocardia seriolae U-1 whole genome shotgun sequence.</title>
        <authorList>
            <person name="Imajoh M."/>
            <person name="Fukumoto Y."/>
            <person name="Sukeda M."/>
            <person name="Yamane J."/>
            <person name="Yamasaki K."/>
            <person name="Shimizu M."/>
            <person name="Ohnishi K."/>
            <person name="Oshima S."/>
        </authorList>
    </citation>
    <scope>NUCLEOTIDE SEQUENCE [LARGE SCALE GENOMIC DNA]</scope>
    <source>
        <strain evidence="5">U-1</strain>
    </source>
</reference>
<evidence type="ECO:0000259" key="3">
    <source>
        <dbReference type="Pfam" id="PF14690"/>
    </source>
</evidence>
<dbReference type="Proteomes" id="UP000037179">
    <property type="component" value="Unassembled WGS sequence"/>
</dbReference>
<organism evidence="4 5">
    <name type="scientific">Nocardia seriolae</name>
    <dbReference type="NCBI Taxonomy" id="37332"/>
    <lineage>
        <taxon>Bacteria</taxon>
        <taxon>Bacillati</taxon>
        <taxon>Actinomycetota</taxon>
        <taxon>Actinomycetes</taxon>
        <taxon>Mycobacteriales</taxon>
        <taxon>Nocardiaceae</taxon>
        <taxon>Nocardia</taxon>
    </lineage>
</organism>
<dbReference type="PANTHER" id="PTHR33498">
    <property type="entry name" value="TRANSPOSASE FOR INSERTION SEQUENCE ELEMENT IS1557"/>
    <property type="match status" value="1"/>
</dbReference>
<accession>A0ABC9YT81</accession>
<dbReference type="Pfam" id="PF01610">
    <property type="entry name" value="DDE_Tnp_ISL3"/>
    <property type="match status" value="1"/>
</dbReference>
<feature type="region of interest" description="Disordered" evidence="1">
    <location>
        <begin position="310"/>
        <end position="364"/>
    </location>
</feature>
<feature type="domain" description="Transposase IS204/IS1001/IS1096/IS1165 zinc-finger" evidence="3">
    <location>
        <begin position="40"/>
        <end position="82"/>
    </location>
</feature>
<protein>
    <submittedName>
        <fullName evidence="4">Transposase, IS204/IS1001/IS1096/IS1165 family protein</fullName>
    </submittedName>
</protein>
<sequence>MRGVNMPANVAFSGLSPLVVEDVIEDGNRIVVQARTPARSAACPRCGARSSRVHGYHDRTVARVPFDGRPVTVRVQIRRLMCLTPQCCTTFREQVPGVLERYQRRTTRLTGQVRSVVRELAGRAGARLLSALSVRMSRHSAIRALLRIPLPLRVIQKAVGVDDFALRRCHRYATVIIDAGTHQRLDVLPDRRSDTLAAWLARHPGVEVVVRDGSAANAEAVRTSLPDATQASDRWYLGHGLAAVVGAAVVAHRGCWAQAGPKRQQLTREHTTLQRWHTVHELLDQGVGLLDCSRRLGVSRNTVKRYRRMSETDRLCRPPQYSFPETAHQLDHEPPRRPARHSPPPAPRTAGCLSRDDHAGHAGG</sequence>
<evidence type="ECO:0000313" key="5">
    <source>
        <dbReference type="Proteomes" id="UP000037179"/>
    </source>
</evidence>
<keyword evidence="5" id="KW-1185">Reference proteome</keyword>
<evidence type="ECO:0000259" key="2">
    <source>
        <dbReference type="Pfam" id="PF01610"/>
    </source>
</evidence>
<feature type="domain" description="Transposase IS204/IS1001/IS1096/IS1165 DDE" evidence="2">
    <location>
        <begin position="159"/>
        <end position="235"/>
    </location>
</feature>
<dbReference type="EMBL" id="BBYQ01000041">
    <property type="protein sequence ID" value="GAP28694.1"/>
    <property type="molecule type" value="Genomic_DNA"/>
</dbReference>
<name>A0ABC9YT81_9NOCA</name>
<evidence type="ECO:0000313" key="4">
    <source>
        <dbReference type="EMBL" id="GAP28694.1"/>
    </source>
</evidence>
<dbReference type="AlphaFoldDB" id="A0ABC9YT81"/>
<dbReference type="Pfam" id="PF14690">
    <property type="entry name" value="Zn_ribbon_ISL3"/>
    <property type="match status" value="1"/>
</dbReference>
<dbReference type="InterPro" id="IPR029261">
    <property type="entry name" value="Transposase_Znf"/>
</dbReference>
<feature type="compositionally biased region" description="Basic and acidic residues" evidence="1">
    <location>
        <begin position="354"/>
        <end position="364"/>
    </location>
</feature>
<dbReference type="RefSeq" id="WP_152649356.1">
    <property type="nucleotide sequence ID" value="NZ_AP028459.1"/>
</dbReference>
<proteinExistence type="predicted"/>
<comment type="caution">
    <text evidence="4">The sequence shown here is derived from an EMBL/GenBank/DDBJ whole genome shotgun (WGS) entry which is preliminary data.</text>
</comment>
<evidence type="ECO:0000256" key="1">
    <source>
        <dbReference type="SAM" id="MobiDB-lite"/>
    </source>
</evidence>